<dbReference type="OrthoDB" id="3296851at2"/>
<feature type="signal peptide" evidence="1">
    <location>
        <begin position="1"/>
        <end position="26"/>
    </location>
</feature>
<gene>
    <name evidence="2" type="ORF">H4687_004281</name>
</gene>
<dbReference type="AlphaFoldDB" id="A0A8I0P601"/>
<organism evidence="2 3">
    <name type="scientific">Streptomyces stelliscabiei</name>
    <dbReference type="NCBI Taxonomy" id="146820"/>
    <lineage>
        <taxon>Bacteria</taxon>
        <taxon>Bacillati</taxon>
        <taxon>Actinomycetota</taxon>
        <taxon>Actinomycetes</taxon>
        <taxon>Kitasatosporales</taxon>
        <taxon>Streptomycetaceae</taxon>
        <taxon>Streptomyces</taxon>
    </lineage>
</organism>
<keyword evidence="3" id="KW-1185">Reference proteome</keyword>
<dbReference type="Proteomes" id="UP000629287">
    <property type="component" value="Unassembled WGS sequence"/>
</dbReference>
<accession>A0A8I0P601</accession>
<name>A0A8I0P601_9ACTN</name>
<reference evidence="2 3" key="1">
    <citation type="submission" date="2020-10" db="EMBL/GenBank/DDBJ databases">
        <title>Sequencing the genomes of 1000 actinobacteria strains.</title>
        <authorList>
            <person name="Klenk H.-P."/>
        </authorList>
    </citation>
    <scope>NUCLEOTIDE SEQUENCE [LARGE SCALE GENOMIC DNA]</scope>
    <source>
        <strain evidence="2 3">DSM 41803</strain>
    </source>
</reference>
<dbReference type="GeneID" id="86828830"/>
<keyword evidence="1" id="KW-0732">Signal</keyword>
<evidence type="ECO:0000313" key="3">
    <source>
        <dbReference type="Proteomes" id="UP000629287"/>
    </source>
</evidence>
<sequence length="282" mass="29362">MRTRATVAAVAGALAFSALGMPAAHAAGTTATSGQPYTLNVGFSNFKVAPSLKVGIGGKVSTAVSFTLTHGSGVDITAKDFFAEPFLYHGAFGDEDTPQLFGDDFATCKVATTTTASCTGTIDIRPGDGDLRNSQAGTWKAGADAIAFNGQDPSNDKPDYSKIGYKEQGGLASTLVRRIAKLTVNAGPEPVKKGRTVTATGSLTRADWQSHTYTAFAEQPVKLQFRKAGSSTYTTVKTVYSDASGHVKATGTATYDGYWRFSYAGVTTTAPVSATGDYVDVT</sequence>
<proteinExistence type="predicted"/>
<protein>
    <recommendedName>
        <fullName evidence="4">Lipoprotein</fullName>
    </recommendedName>
</protein>
<dbReference type="RefSeq" id="WP_046918291.1">
    <property type="nucleotide sequence ID" value="NZ_JADBGF010000001.1"/>
</dbReference>
<comment type="caution">
    <text evidence="2">The sequence shown here is derived from an EMBL/GenBank/DDBJ whole genome shotgun (WGS) entry which is preliminary data.</text>
</comment>
<feature type="chain" id="PRO_5034339257" description="Lipoprotein" evidence="1">
    <location>
        <begin position="27"/>
        <end position="282"/>
    </location>
</feature>
<evidence type="ECO:0008006" key="4">
    <source>
        <dbReference type="Google" id="ProtNLM"/>
    </source>
</evidence>
<evidence type="ECO:0000313" key="2">
    <source>
        <dbReference type="EMBL" id="MBE1598152.1"/>
    </source>
</evidence>
<evidence type="ECO:0000256" key="1">
    <source>
        <dbReference type="SAM" id="SignalP"/>
    </source>
</evidence>
<dbReference type="EMBL" id="JADBGF010000001">
    <property type="protein sequence ID" value="MBE1598152.1"/>
    <property type="molecule type" value="Genomic_DNA"/>
</dbReference>